<organism evidence="1 2">
    <name type="scientific">Schistosoma mansoni</name>
    <name type="common">Blood fluke</name>
    <dbReference type="NCBI Taxonomy" id="6183"/>
    <lineage>
        <taxon>Eukaryota</taxon>
        <taxon>Metazoa</taxon>
        <taxon>Spiralia</taxon>
        <taxon>Lophotrochozoa</taxon>
        <taxon>Platyhelminthes</taxon>
        <taxon>Trematoda</taxon>
        <taxon>Digenea</taxon>
        <taxon>Strigeidida</taxon>
        <taxon>Schistosomatoidea</taxon>
        <taxon>Schistosomatidae</taxon>
        <taxon>Schistosoma</taxon>
    </lineage>
</organism>
<sequence length="259" mass="29360">MNCIFMNLPKCMPHLMSYKQKCNAVYHLLTTSSLLLLSPSPLSSKSDEINKSNGYKALMKSSSVRFRLDNLPTHVQQYFNLTPDNSSEFITVLSSDVQKLIKKTHCSVNVISDNLQPPLLQLASKGDTSNPNKSLCKYGINLPGKTRVKVIEFNSNIDDNMCRVRVKQAEAFLQADHFVVIIINLKHLRKLLSKKNIQSTATKEDGDEQQLQNLGKVEYEKNVAKYTKIFEGIPHCKVHNINRHNVFSVALTLERTKIN</sequence>
<evidence type="ECO:0000313" key="2">
    <source>
        <dbReference type="WBParaSite" id="Smp_326250.1"/>
    </source>
</evidence>
<dbReference type="WBParaSite" id="Smp_326250.1">
    <property type="protein sequence ID" value="Smp_326250.1"/>
    <property type="gene ID" value="Smp_326250"/>
</dbReference>
<keyword evidence="1" id="KW-1185">Reference proteome</keyword>
<name>A0A5K4F6L8_SCHMA</name>
<reference evidence="2" key="2">
    <citation type="submission" date="2019-11" db="UniProtKB">
        <authorList>
            <consortium name="WormBaseParasite"/>
        </authorList>
    </citation>
    <scope>IDENTIFICATION</scope>
    <source>
        <strain evidence="2">Puerto Rican</strain>
    </source>
</reference>
<dbReference type="GO" id="GO:0006413">
    <property type="term" value="P:translational initiation"/>
    <property type="evidence" value="ECO:0007669"/>
    <property type="project" value="InterPro"/>
</dbReference>
<evidence type="ECO:0000313" key="1">
    <source>
        <dbReference type="Proteomes" id="UP000008854"/>
    </source>
</evidence>
<dbReference type="Proteomes" id="UP000008854">
    <property type="component" value="Unassembled WGS sequence"/>
</dbReference>
<dbReference type="InParanoid" id="A0A5K4F6L8"/>
<accession>A0A5K4F6L8</accession>
<protein>
    <submittedName>
        <fullName evidence="2">IF3_N domain-containing protein</fullName>
    </submittedName>
</protein>
<reference evidence="1" key="1">
    <citation type="journal article" date="2012" name="PLoS Negl. Trop. Dis.">
        <title>A systematically improved high quality genome and transcriptome of the human blood fluke Schistosoma mansoni.</title>
        <authorList>
            <person name="Protasio A.V."/>
            <person name="Tsai I.J."/>
            <person name="Babbage A."/>
            <person name="Nichol S."/>
            <person name="Hunt M."/>
            <person name="Aslett M.A."/>
            <person name="De Silva N."/>
            <person name="Velarde G.S."/>
            <person name="Anderson T.J."/>
            <person name="Clark R.C."/>
            <person name="Davidson C."/>
            <person name="Dillon G.P."/>
            <person name="Holroyd N.E."/>
            <person name="LoVerde P.T."/>
            <person name="Lloyd C."/>
            <person name="McQuillan J."/>
            <person name="Oliveira G."/>
            <person name="Otto T.D."/>
            <person name="Parker-Manuel S.J."/>
            <person name="Quail M.A."/>
            <person name="Wilson R.A."/>
            <person name="Zerlotini A."/>
            <person name="Dunne D.W."/>
            <person name="Berriman M."/>
        </authorList>
    </citation>
    <scope>NUCLEOTIDE SEQUENCE [LARGE SCALE GENOMIC DNA]</scope>
    <source>
        <strain evidence="1">Puerto Rican</strain>
    </source>
</reference>
<proteinExistence type="predicted"/>
<dbReference type="STRING" id="6183.A0A5K4F6L8"/>
<dbReference type="Gene3D" id="3.30.110.10">
    <property type="entry name" value="Translation initiation factor 3 (IF-3), C-terminal domain"/>
    <property type="match status" value="1"/>
</dbReference>
<dbReference type="AlphaFoldDB" id="A0A5K4F6L8"/>
<dbReference type="InterPro" id="IPR036788">
    <property type="entry name" value="T_IF-3_C_sf"/>
</dbReference>